<accession>A0A085M4M2</accession>
<dbReference type="EMBL" id="KL363231">
    <property type="protein sequence ID" value="KFD52168.1"/>
    <property type="molecule type" value="Genomic_DNA"/>
</dbReference>
<dbReference type="AlphaFoldDB" id="A0A085M4M2"/>
<gene>
    <name evidence="1" type="ORF">M513_07013</name>
</gene>
<evidence type="ECO:0000313" key="1">
    <source>
        <dbReference type="EMBL" id="KFD52168.1"/>
    </source>
</evidence>
<organism evidence="1 2">
    <name type="scientific">Trichuris suis</name>
    <name type="common">pig whipworm</name>
    <dbReference type="NCBI Taxonomy" id="68888"/>
    <lineage>
        <taxon>Eukaryota</taxon>
        <taxon>Metazoa</taxon>
        <taxon>Ecdysozoa</taxon>
        <taxon>Nematoda</taxon>
        <taxon>Enoplea</taxon>
        <taxon>Dorylaimia</taxon>
        <taxon>Trichinellida</taxon>
        <taxon>Trichuridae</taxon>
        <taxon>Trichuris</taxon>
    </lineage>
</organism>
<keyword evidence="2" id="KW-1185">Reference proteome</keyword>
<reference evidence="1 2" key="1">
    <citation type="journal article" date="2014" name="Nat. Genet.">
        <title>Genome and transcriptome of the porcine whipworm Trichuris suis.</title>
        <authorList>
            <person name="Jex A.R."/>
            <person name="Nejsum P."/>
            <person name="Schwarz E.M."/>
            <person name="Hu L."/>
            <person name="Young N.D."/>
            <person name="Hall R.S."/>
            <person name="Korhonen P.K."/>
            <person name="Liao S."/>
            <person name="Thamsborg S."/>
            <person name="Xia J."/>
            <person name="Xu P."/>
            <person name="Wang S."/>
            <person name="Scheerlinck J.P."/>
            <person name="Hofmann A."/>
            <person name="Sternberg P.W."/>
            <person name="Wang J."/>
            <person name="Gasser R.B."/>
        </authorList>
    </citation>
    <scope>NUCLEOTIDE SEQUENCE [LARGE SCALE GENOMIC DNA]</scope>
    <source>
        <strain evidence="1">DCEP-RM93M</strain>
    </source>
</reference>
<protein>
    <submittedName>
        <fullName evidence="1">Uncharacterized protein</fullName>
    </submittedName>
</protein>
<evidence type="ECO:0000313" key="2">
    <source>
        <dbReference type="Proteomes" id="UP000030764"/>
    </source>
</evidence>
<sequence length="310" mass="34693">MVTSGLVNVKKPVDPEIKGTGYRISLLGSLTDPVRTTLECPGPSGTGDFQGSAGEVQWSADAKNVGFVVYSVLFVYSSSGIVAAPANQGFKGKSCLVVINAESTITRHLYKTRNFITCKTLLPFRASVELIRIIVSEDLTDMSSFRDTVFFVIRFAFPSAAYVPGEWLDRLKQVEKAIHDVLFLNVASWLGNSNDTQQTGQSRELKFNYENCWIKKMIEHASKHVPPEEAIDKFFLNRTLSSSAQSCEAINKLAATRTEESVQVVKERFFVSFLDYRKDVIHVTFEKFDAASEVVAREGSLFKVFHEEFR</sequence>
<name>A0A085M4M2_9BILA</name>
<dbReference type="Proteomes" id="UP000030764">
    <property type="component" value="Unassembled WGS sequence"/>
</dbReference>
<proteinExistence type="predicted"/>